<dbReference type="AlphaFoldDB" id="A0A2J6PQ13"/>
<dbReference type="Proteomes" id="UP000235672">
    <property type="component" value="Unassembled WGS sequence"/>
</dbReference>
<gene>
    <name evidence="1" type="ORF">NA56DRAFT_709219</name>
</gene>
<keyword evidence="2" id="KW-1185">Reference proteome</keyword>
<dbReference type="OrthoDB" id="3465583at2759"/>
<reference evidence="1 2" key="1">
    <citation type="submission" date="2016-05" db="EMBL/GenBank/DDBJ databases">
        <title>A degradative enzymes factory behind the ericoid mycorrhizal symbiosis.</title>
        <authorList>
            <consortium name="DOE Joint Genome Institute"/>
            <person name="Martino E."/>
            <person name="Morin E."/>
            <person name="Grelet G."/>
            <person name="Kuo A."/>
            <person name="Kohler A."/>
            <person name="Daghino S."/>
            <person name="Barry K."/>
            <person name="Choi C."/>
            <person name="Cichocki N."/>
            <person name="Clum A."/>
            <person name="Copeland A."/>
            <person name="Hainaut M."/>
            <person name="Haridas S."/>
            <person name="Labutti K."/>
            <person name="Lindquist E."/>
            <person name="Lipzen A."/>
            <person name="Khouja H.-R."/>
            <person name="Murat C."/>
            <person name="Ohm R."/>
            <person name="Olson A."/>
            <person name="Spatafora J."/>
            <person name="Veneault-Fourrey C."/>
            <person name="Henrissat B."/>
            <person name="Grigoriev I."/>
            <person name="Martin F."/>
            <person name="Perotto S."/>
        </authorList>
    </citation>
    <scope>NUCLEOTIDE SEQUENCE [LARGE SCALE GENOMIC DNA]</scope>
    <source>
        <strain evidence="1 2">UAMH 7357</strain>
    </source>
</reference>
<protein>
    <submittedName>
        <fullName evidence="1">Uncharacterized protein</fullName>
    </submittedName>
</protein>
<dbReference type="EMBL" id="KZ613508">
    <property type="protein sequence ID" value="PMD16122.1"/>
    <property type="molecule type" value="Genomic_DNA"/>
</dbReference>
<accession>A0A2J6PQ13</accession>
<evidence type="ECO:0000313" key="2">
    <source>
        <dbReference type="Proteomes" id="UP000235672"/>
    </source>
</evidence>
<name>A0A2J6PQ13_9HELO</name>
<proteinExistence type="predicted"/>
<sequence>MASPIRSPSAPSLTTLPGELRNVIFNLCINHALSHPKGPASLPLTVSISPRRRGPEHLTLSNIGPLPLLLVNKQLFAEVSSLVYARVEHVSFGPGISQFLDDDPVERWAAAYSLLESRPDIQRLAKSITISLPRTPKFEHLRIYASLRKRPVPDPAYSFPLPILRSESFSSFLQRFESLENVTVKMVNLLDDEPPKYEDFWGLWRIFGNRLRLEMKYEVIYGTWEWARRPIFQDWNPWQEGWLRYVEEMG</sequence>
<evidence type="ECO:0000313" key="1">
    <source>
        <dbReference type="EMBL" id="PMD16122.1"/>
    </source>
</evidence>
<organism evidence="1 2">
    <name type="scientific">Hyaloscypha hepaticicola</name>
    <dbReference type="NCBI Taxonomy" id="2082293"/>
    <lineage>
        <taxon>Eukaryota</taxon>
        <taxon>Fungi</taxon>
        <taxon>Dikarya</taxon>
        <taxon>Ascomycota</taxon>
        <taxon>Pezizomycotina</taxon>
        <taxon>Leotiomycetes</taxon>
        <taxon>Helotiales</taxon>
        <taxon>Hyaloscyphaceae</taxon>
        <taxon>Hyaloscypha</taxon>
    </lineage>
</organism>